<keyword evidence="4 9" id="KW-0863">Zinc-finger</keyword>
<dbReference type="InterPro" id="IPR050628">
    <property type="entry name" value="SNF2_RAD54_helicase_TF"/>
</dbReference>
<evidence type="ECO:0000256" key="5">
    <source>
        <dbReference type="ARBA" id="ARBA00022801"/>
    </source>
</evidence>
<dbReference type="InterPro" id="IPR000330">
    <property type="entry name" value="SNF2_N"/>
</dbReference>
<feature type="compositionally biased region" description="Basic and acidic residues" evidence="10">
    <location>
        <begin position="1010"/>
        <end position="1030"/>
    </location>
</feature>
<feature type="region of interest" description="Disordered" evidence="10">
    <location>
        <begin position="239"/>
        <end position="302"/>
    </location>
</feature>
<reference evidence="13 14" key="1">
    <citation type="journal article" date="2014" name="BMC Genomics">
        <title>Comparative genome sequencing reveals chemotype-specific gene clusters in the toxigenic black mold Stachybotrys.</title>
        <authorList>
            <person name="Semeiks J."/>
            <person name="Borek D."/>
            <person name="Otwinowski Z."/>
            <person name="Grishin N.V."/>
        </authorList>
    </citation>
    <scope>NUCLEOTIDE SEQUENCE [LARGE SCALE GENOMIC DNA]</scope>
    <source>
        <strain evidence="13 14">IBT 40285</strain>
    </source>
</reference>
<keyword evidence="14" id="KW-1185">Reference proteome</keyword>
<evidence type="ECO:0000256" key="7">
    <source>
        <dbReference type="ARBA" id="ARBA00022833"/>
    </source>
</evidence>
<dbReference type="CDD" id="cd18008">
    <property type="entry name" value="DEXDc_SHPRH-like"/>
    <property type="match status" value="1"/>
</dbReference>
<dbReference type="InterPro" id="IPR001650">
    <property type="entry name" value="Helicase_C-like"/>
</dbReference>
<dbReference type="GO" id="GO:0008094">
    <property type="term" value="F:ATP-dependent activity, acting on DNA"/>
    <property type="evidence" value="ECO:0007669"/>
    <property type="project" value="TreeGrafter"/>
</dbReference>
<feature type="domain" description="RING-type" evidence="11">
    <location>
        <begin position="805"/>
        <end position="852"/>
    </location>
</feature>
<dbReference type="SMART" id="SM00487">
    <property type="entry name" value="DEXDc"/>
    <property type="match status" value="1"/>
</dbReference>
<name>A0A084QLP1_STAC4</name>
<dbReference type="SUPFAM" id="SSF52540">
    <property type="entry name" value="P-loop containing nucleoside triphosphate hydrolases"/>
    <property type="match status" value="2"/>
</dbReference>
<dbReference type="InterPro" id="IPR001841">
    <property type="entry name" value="Znf_RING"/>
</dbReference>
<evidence type="ECO:0000256" key="6">
    <source>
        <dbReference type="ARBA" id="ARBA00022806"/>
    </source>
</evidence>
<dbReference type="InterPro" id="IPR038718">
    <property type="entry name" value="SNF2-like_sf"/>
</dbReference>
<organism evidence="13 14">
    <name type="scientific">Stachybotrys chlorohalonatus (strain IBT 40285)</name>
    <dbReference type="NCBI Taxonomy" id="1283841"/>
    <lineage>
        <taxon>Eukaryota</taxon>
        <taxon>Fungi</taxon>
        <taxon>Dikarya</taxon>
        <taxon>Ascomycota</taxon>
        <taxon>Pezizomycotina</taxon>
        <taxon>Sordariomycetes</taxon>
        <taxon>Hypocreomycetidae</taxon>
        <taxon>Hypocreales</taxon>
        <taxon>Stachybotryaceae</taxon>
        <taxon>Stachybotrys</taxon>
    </lineage>
</organism>
<feature type="compositionally biased region" description="Basic residues" evidence="10">
    <location>
        <begin position="254"/>
        <end position="263"/>
    </location>
</feature>
<feature type="domain" description="Helicase ATP-binding" evidence="12">
    <location>
        <begin position="413"/>
        <end position="596"/>
    </location>
</feature>
<evidence type="ECO:0000256" key="8">
    <source>
        <dbReference type="ARBA" id="ARBA00022840"/>
    </source>
</evidence>
<evidence type="ECO:0000259" key="11">
    <source>
        <dbReference type="PROSITE" id="PS50089"/>
    </source>
</evidence>
<dbReference type="GO" id="GO:0005524">
    <property type="term" value="F:ATP binding"/>
    <property type="evidence" value="ECO:0007669"/>
    <property type="project" value="UniProtKB-KW"/>
</dbReference>
<keyword evidence="5" id="KW-0378">Hydrolase</keyword>
<feature type="region of interest" description="Disordered" evidence="10">
    <location>
        <begin position="984"/>
        <end position="1030"/>
    </location>
</feature>
<dbReference type="InterPro" id="IPR027417">
    <property type="entry name" value="P-loop_NTPase"/>
</dbReference>
<dbReference type="PROSITE" id="PS50089">
    <property type="entry name" value="ZF_RING_2"/>
    <property type="match status" value="1"/>
</dbReference>
<dbReference type="STRING" id="1283841.A0A084QLP1"/>
<evidence type="ECO:0000259" key="12">
    <source>
        <dbReference type="PROSITE" id="PS51192"/>
    </source>
</evidence>
<feature type="compositionally biased region" description="Basic and acidic residues" evidence="10">
    <location>
        <begin position="264"/>
        <end position="302"/>
    </location>
</feature>
<dbReference type="GO" id="GO:0008270">
    <property type="term" value="F:zinc ion binding"/>
    <property type="evidence" value="ECO:0007669"/>
    <property type="project" value="UniProtKB-KW"/>
</dbReference>
<dbReference type="GO" id="GO:0006281">
    <property type="term" value="P:DNA repair"/>
    <property type="evidence" value="ECO:0007669"/>
    <property type="project" value="TreeGrafter"/>
</dbReference>
<dbReference type="PANTHER" id="PTHR45626">
    <property type="entry name" value="TRANSCRIPTION TERMINATION FACTOR 2-RELATED"/>
    <property type="match status" value="1"/>
</dbReference>
<dbReference type="InterPro" id="IPR018957">
    <property type="entry name" value="Znf_C3HC4_RING-type"/>
</dbReference>
<keyword evidence="2" id="KW-0479">Metal-binding</keyword>
<dbReference type="Gene3D" id="3.30.40.10">
    <property type="entry name" value="Zinc/RING finger domain, C3HC4 (zinc finger)"/>
    <property type="match status" value="1"/>
</dbReference>
<dbReference type="GO" id="GO:0005634">
    <property type="term" value="C:nucleus"/>
    <property type="evidence" value="ECO:0007669"/>
    <property type="project" value="TreeGrafter"/>
</dbReference>
<sequence length="1030" mass="115694">MSAVGTPNDILDEYQGGGHSTGINDYVVVDYADPLLLHQLGDSCASPDKLSLNHKANTIILDQISHQQTSVQESPRRWDNTGSRAGKETMAQVEAGFGIHHHRTSDKERRSRLIDDVEEVESLFIYGYSNPEFQAAAPPITPDINGQTASANKDAMDVDDKASSNEVSPMTPDLGQWEATMGTHTCSVSVPIHDKKHCLTNKILTPNDGLSLAMPTPKEEYIHGHDNSRLVLACHKETSVPGQNTEHAPDTPKKPRKTSRRARNAREYIAKDYGDNHEAKERKRKRLQEAQRSRKRSKSNDELRSSLFATIHDMANDVTTGSATRIASLNDPLISTSRKAAKEIMRSDVPEGFDTRRKSTQEKDTNEAKSLFGYKKIQEITRSDGTLAWQFKNMNSALESYQLTAAAWMAKRELLPNPPYGGILADLMGMGKTVIALACISGDLPNKELTKRFSFATLVVVPNKMIAGQWGSEISKHCREPIRSSVAIYGSHLNMRPSYYKSLQIVITTFSEVSRQGLSQQDLQELRDVHKGDLKSFRKTSGNKLGDLFQIDWYRVILDEAHAKRLSANYRWLLTGTPLHNEREEIFPYLKFLGCEDTECRKDFIERYINVEGSGGKFDPLISRIMLRRAHADTWGQKKPKAILSLPPSETQDIWVPLSVEDQAFFDVVFKYYERRCVDGKKEEPELGLSNQDDSASTIRHAMNTRLRQIVSHPFNVERFLRTSIYEHDIDSLLKELDEVAGKQPILQQLAVGIKDEDFNKTYQVGLDALRHCISRSGHAFGGLFNMKYLLQLIRNELSIAGDSCGICKKPPAVPVRAYQCDHVFCKNCILSTVESSIKEHRIGSAICTVDNCKTLLDVGHDVVTLTSLEDEADTKEFTKPGKDANGVRLAREKDVNGLFRAALREPEANLIPSTKLTATMAVIMTWMQKNPTDKIIVFTQFVETGEILGYLLGELEIEFYYMFGSVSHEQRLRALEKFERGKKSKVLDDQSSAPAGGPRKTTPKSTHGMTREETKQFKERLRAEARAAN</sequence>
<protein>
    <recommendedName>
        <fullName evidence="15">Helicase ATP-binding domain-containing protein</fullName>
    </recommendedName>
</protein>
<keyword evidence="7" id="KW-0862">Zinc</keyword>
<keyword evidence="6" id="KW-0347">Helicase</keyword>
<evidence type="ECO:0000256" key="9">
    <source>
        <dbReference type="PROSITE-ProRule" id="PRU00175"/>
    </source>
</evidence>
<dbReference type="Gene3D" id="3.40.50.300">
    <property type="entry name" value="P-loop containing nucleotide triphosphate hydrolases"/>
    <property type="match status" value="1"/>
</dbReference>
<dbReference type="GO" id="GO:0004386">
    <property type="term" value="F:helicase activity"/>
    <property type="evidence" value="ECO:0007669"/>
    <property type="project" value="UniProtKB-KW"/>
</dbReference>
<evidence type="ECO:0000256" key="10">
    <source>
        <dbReference type="SAM" id="MobiDB-lite"/>
    </source>
</evidence>
<evidence type="ECO:0000313" key="13">
    <source>
        <dbReference type="EMBL" id="KFA64876.1"/>
    </source>
</evidence>
<comment type="similarity">
    <text evidence="1">Belongs to the SNF2/RAD54 helicase family.</text>
</comment>
<dbReference type="InterPro" id="IPR017907">
    <property type="entry name" value="Znf_RING_CS"/>
</dbReference>
<evidence type="ECO:0000256" key="3">
    <source>
        <dbReference type="ARBA" id="ARBA00022741"/>
    </source>
</evidence>
<dbReference type="Pfam" id="PF00097">
    <property type="entry name" value="zf-C3HC4"/>
    <property type="match status" value="1"/>
</dbReference>
<dbReference type="PANTHER" id="PTHR45626:SF17">
    <property type="entry name" value="HELICASE-LIKE TRANSCRIPTION FACTOR"/>
    <property type="match status" value="1"/>
</dbReference>
<keyword evidence="3" id="KW-0547">Nucleotide-binding</keyword>
<dbReference type="PROSITE" id="PS00518">
    <property type="entry name" value="ZF_RING_1"/>
    <property type="match status" value="1"/>
</dbReference>
<accession>A0A084QLP1</accession>
<feature type="compositionally biased region" description="Basic and acidic residues" evidence="10">
    <location>
        <begin position="154"/>
        <end position="163"/>
    </location>
</feature>
<dbReference type="InterPro" id="IPR013083">
    <property type="entry name" value="Znf_RING/FYVE/PHD"/>
</dbReference>
<feature type="region of interest" description="Disordered" evidence="10">
    <location>
        <begin position="146"/>
        <end position="168"/>
    </location>
</feature>
<evidence type="ECO:0000256" key="4">
    <source>
        <dbReference type="ARBA" id="ARBA00022771"/>
    </source>
</evidence>
<evidence type="ECO:0000256" key="1">
    <source>
        <dbReference type="ARBA" id="ARBA00007025"/>
    </source>
</evidence>
<dbReference type="InParanoid" id="A0A084QLP1"/>
<dbReference type="SUPFAM" id="SSF57850">
    <property type="entry name" value="RING/U-box"/>
    <property type="match status" value="1"/>
</dbReference>
<dbReference type="Pfam" id="PF00271">
    <property type="entry name" value="Helicase_C"/>
    <property type="match status" value="1"/>
</dbReference>
<dbReference type="Pfam" id="PF00176">
    <property type="entry name" value="SNF2-rel_dom"/>
    <property type="match status" value="1"/>
</dbReference>
<dbReference type="EMBL" id="KL660643">
    <property type="protein sequence ID" value="KFA64876.1"/>
    <property type="molecule type" value="Genomic_DNA"/>
</dbReference>
<keyword evidence="8" id="KW-0067">ATP-binding</keyword>
<dbReference type="Gene3D" id="3.40.50.10810">
    <property type="entry name" value="Tandem AAA-ATPase domain"/>
    <property type="match status" value="1"/>
</dbReference>
<proteinExistence type="inferred from homology"/>
<evidence type="ECO:0008006" key="15">
    <source>
        <dbReference type="Google" id="ProtNLM"/>
    </source>
</evidence>
<dbReference type="PROSITE" id="PS51192">
    <property type="entry name" value="HELICASE_ATP_BIND_1"/>
    <property type="match status" value="1"/>
</dbReference>
<dbReference type="InterPro" id="IPR014001">
    <property type="entry name" value="Helicase_ATP-bd"/>
</dbReference>
<gene>
    <name evidence="13" type="ORF">S40285_02865</name>
</gene>
<dbReference type="OMA" id="PFVYLNG"/>
<evidence type="ECO:0000256" key="2">
    <source>
        <dbReference type="ARBA" id="ARBA00022723"/>
    </source>
</evidence>
<dbReference type="GO" id="GO:0016787">
    <property type="term" value="F:hydrolase activity"/>
    <property type="evidence" value="ECO:0007669"/>
    <property type="project" value="UniProtKB-KW"/>
</dbReference>
<dbReference type="OrthoDB" id="448448at2759"/>
<dbReference type="HOGENOM" id="CLU_007345_1_0_1"/>
<dbReference type="Proteomes" id="UP000028524">
    <property type="component" value="Unassembled WGS sequence"/>
</dbReference>
<dbReference type="AlphaFoldDB" id="A0A084QLP1"/>
<evidence type="ECO:0000313" key="14">
    <source>
        <dbReference type="Proteomes" id="UP000028524"/>
    </source>
</evidence>